<keyword evidence="1" id="KW-0472">Membrane</keyword>
<evidence type="ECO:0000259" key="2">
    <source>
        <dbReference type="SMART" id="SM00858"/>
    </source>
</evidence>
<proteinExistence type="predicted"/>
<feature type="transmembrane region" description="Helical" evidence="1">
    <location>
        <begin position="20"/>
        <end position="38"/>
    </location>
</feature>
<keyword evidence="1" id="KW-1133">Transmembrane helix</keyword>
<sequence>MSDSVTTRPRPRAFWADLRFLLGIALIVVSVGGVWFVVAAARQTAPVFAAATTLLPGETVESADLRVVDVALGPMHDSYASPTTLQPGAVATRVVRAGELVPNDALGDAAGVRSTTVVITSASDVPSTVGTGSSVDVWAAAPRERGAYDTPRILVGSATVASVDRDRSMMGAAAVSVEIVIDRADVAATLAAIADGSSLSIVPSGGAGS</sequence>
<evidence type="ECO:0000256" key="1">
    <source>
        <dbReference type="SAM" id="Phobius"/>
    </source>
</evidence>
<evidence type="ECO:0000313" key="4">
    <source>
        <dbReference type="Proteomes" id="UP000031202"/>
    </source>
</evidence>
<dbReference type="EMBL" id="JWSZ01000008">
    <property type="protein sequence ID" value="KIC58267.1"/>
    <property type="molecule type" value="Genomic_DNA"/>
</dbReference>
<name>A0A0B4CPB1_9MICO</name>
<feature type="domain" description="SAF" evidence="2">
    <location>
        <begin position="45"/>
        <end position="107"/>
    </location>
</feature>
<protein>
    <recommendedName>
        <fullName evidence="2">SAF domain-containing protein</fullName>
    </recommendedName>
</protein>
<accession>A0A0B4CPB1</accession>
<dbReference type="CDD" id="cd11614">
    <property type="entry name" value="SAF_CpaB_FlgA_like"/>
    <property type="match status" value="1"/>
</dbReference>
<dbReference type="Proteomes" id="UP000031202">
    <property type="component" value="Unassembled WGS sequence"/>
</dbReference>
<evidence type="ECO:0000313" key="3">
    <source>
        <dbReference type="EMBL" id="KIC58267.1"/>
    </source>
</evidence>
<dbReference type="RefSeq" id="WP_039414342.1">
    <property type="nucleotide sequence ID" value="NZ_JWSZ01000008.1"/>
</dbReference>
<organism evidence="3 4">
    <name type="scientific">Microbacterium hominis</name>
    <dbReference type="NCBI Taxonomy" id="162426"/>
    <lineage>
        <taxon>Bacteria</taxon>
        <taxon>Bacillati</taxon>
        <taxon>Actinomycetota</taxon>
        <taxon>Actinomycetes</taxon>
        <taxon>Micrococcales</taxon>
        <taxon>Microbacteriaceae</taxon>
        <taxon>Microbacterium</taxon>
    </lineage>
</organism>
<keyword evidence="1" id="KW-0812">Transmembrane</keyword>
<gene>
    <name evidence="3" type="ORF">RM52_05940</name>
</gene>
<dbReference type="AlphaFoldDB" id="A0A0B4CPB1"/>
<reference evidence="3 4" key="1">
    <citation type="submission" date="2014-12" db="EMBL/GenBank/DDBJ databases">
        <title>Genome sequencing of Microbacterium hominis TPW29.</title>
        <authorList>
            <person name="Tan P.W."/>
            <person name="Chan K.-G."/>
        </authorList>
    </citation>
    <scope>NUCLEOTIDE SEQUENCE [LARGE SCALE GENOMIC DNA]</scope>
    <source>
        <strain evidence="3 4">TPW29</strain>
    </source>
</reference>
<dbReference type="SMART" id="SM00858">
    <property type="entry name" value="SAF"/>
    <property type="match status" value="1"/>
</dbReference>
<dbReference type="InterPro" id="IPR013974">
    <property type="entry name" value="SAF"/>
</dbReference>
<comment type="caution">
    <text evidence="3">The sequence shown here is derived from an EMBL/GenBank/DDBJ whole genome shotgun (WGS) entry which is preliminary data.</text>
</comment>